<evidence type="ECO:0000256" key="10">
    <source>
        <dbReference type="ARBA" id="ARBA00022840"/>
    </source>
</evidence>
<evidence type="ECO:0000256" key="2">
    <source>
        <dbReference type="ARBA" id="ARBA00004651"/>
    </source>
</evidence>
<dbReference type="InterPro" id="IPR050398">
    <property type="entry name" value="HssS/ArlS-like"/>
</dbReference>
<keyword evidence="11 15" id="KW-1133">Transmembrane helix</keyword>
<evidence type="ECO:0000256" key="1">
    <source>
        <dbReference type="ARBA" id="ARBA00000085"/>
    </source>
</evidence>
<dbReference type="InterPro" id="IPR003594">
    <property type="entry name" value="HATPase_dom"/>
</dbReference>
<evidence type="ECO:0000256" key="7">
    <source>
        <dbReference type="ARBA" id="ARBA00022692"/>
    </source>
</evidence>
<accession>A0A1T4VLS5</accession>
<dbReference type="InterPro" id="IPR005467">
    <property type="entry name" value="His_kinase_dom"/>
</dbReference>
<dbReference type="GO" id="GO:0000155">
    <property type="term" value="F:phosphorelay sensor kinase activity"/>
    <property type="evidence" value="ECO:0007669"/>
    <property type="project" value="InterPro"/>
</dbReference>
<evidence type="ECO:0000256" key="13">
    <source>
        <dbReference type="ARBA" id="ARBA00023136"/>
    </source>
</evidence>
<evidence type="ECO:0000256" key="4">
    <source>
        <dbReference type="ARBA" id="ARBA00022475"/>
    </source>
</evidence>
<dbReference type="RefSeq" id="WP_139367810.1">
    <property type="nucleotide sequence ID" value="NZ_FUXU01000082.1"/>
</dbReference>
<organism evidence="17 18">
    <name type="scientific">Enterovibrio nigricans DSM 22720</name>
    <dbReference type="NCBI Taxonomy" id="1121868"/>
    <lineage>
        <taxon>Bacteria</taxon>
        <taxon>Pseudomonadati</taxon>
        <taxon>Pseudomonadota</taxon>
        <taxon>Gammaproteobacteria</taxon>
        <taxon>Vibrionales</taxon>
        <taxon>Vibrionaceae</taxon>
        <taxon>Enterovibrio</taxon>
    </lineage>
</organism>
<protein>
    <recommendedName>
        <fullName evidence="3">histidine kinase</fullName>
        <ecNumber evidence="3">2.7.13.3</ecNumber>
    </recommendedName>
</protein>
<evidence type="ECO:0000259" key="16">
    <source>
        <dbReference type="PROSITE" id="PS50109"/>
    </source>
</evidence>
<evidence type="ECO:0000256" key="9">
    <source>
        <dbReference type="ARBA" id="ARBA00022777"/>
    </source>
</evidence>
<name>A0A1T4VLS5_9GAMM</name>
<dbReference type="GO" id="GO:0005524">
    <property type="term" value="F:ATP binding"/>
    <property type="evidence" value="ECO:0007669"/>
    <property type="project" value="UniProtKB-KW"/>
</dbReference>
<feature type="compositionally biased region" description="Basic and acidic residues" evidence="14">
    <location>
        <begin position="508"/>
        <end position="517"/>
    </location>
</feature>
<dbReference type="SMART" id="SM00388">
    <property type="entry name" value="HisKA"/>
    <property type="match status" value="1"/>
</dbReference>
<dbReference type="CDD" id="cd00082">
    <property type="entry name" value="HisKA"/>
    <property type="match status" value="1"/>
</dbReference>
<comment type="catalytic activity">
    <reaction evidence="1">
        <text>ATP + protein L-histidine = ADP + protein N-phospho-L-histidine.</text>
        <dbReference type="EC" id="2.7.13.3"/>
    </reaction>
</comment>
<evidence type="ECO:0000313" key="17">
    <source>
        <dbReference type="EMBL" id="SKA65879.1"/>
    </source>
</evidence>
<dbReference type="Gene3D" id="1.10.287.130">
    <property type="match status" value="1"/>
</dbReference>
<evidence type="ECO:0000256" key="6">
    <source>
        <dbReference type="ARBA" id="ARBA00022679"/>
    </source>
</evidence>
<keyword evidence="18" id="KW-1185">Reference proteome</keyword>
<evidence type="ECO:0000256" key="8">
    <source>
        <dbReference type="ARBA" id="ARBA00022741"/>
    </source>
</evidence>
<dbReference type="EMBL" id="FUXU01000082">
    <property type="protein sequence ID" value="SKA65879.1"/>
    <property type="molecule type" value="Genomic_DNA"/>
</dbReference>
<keyword evidence="13 15" id="KW-0472">Membrane</keyword>
<evidence type="ECO:0000313" key="18">
    <source>
        <dbReference type="Proteomes" id="UP000190162"/>
    </source>
</evidence>
<feature type="domain" description="Histidine kinase" evidence="16">
    <location>
        <begin position="264"/>
        <end position="456"/>
    </location>
</feature>
<evidence type="ECO:0000256" key="12">
    <source>
        <dbReference type="ARBA" id="ARBA00023012"/>
    </source>
</evidence>
<evidence type="ECO:0000256" key="15">
    <source>
        <dbReference type="SAM" id="Phobius"/>
    </source>
</evidence>
<feature type="compositionally biased region" description="Basic and acidic residues" evidence="14">
    <location>
        <begin position="532"/>
        <end position="549"/>
    </location>
</feature>
<evidence type="ECO:0000256" key="11">
    <source>
        <dbReference type="ARBA" id="ARBA00022989"/>
    </source>
</evidence>
<evidence type="ECO:0000256" key="14">
    <source>
        <dbReference type="SAM" id="MobiDB-lite"/>
    </source>
</evidence>
<feature type="region of interest" description="Disordered" evidence="14">
    <location>
        <begin position="493"/>
        <end position="549"/>
    </location>
</feature>
<keyword evidence="12" id="KW-0902">Two-component regulatory system</keyword>
<dbReference type="PROSITE" id="PS50109">
    <property type="entry name" value="HIS_KIN"/>
    <property type="match status" value="1"/>
</dbReference>
<dbReference type="SUPFAM" id="SSF55874">
    <property type="entry name" value="ATPase domain of HSP90 chaperone/DNA topoisomerase II/histidine kinase"/>
    <property type="match status" value="1"/>
</dbReference>
<comment type="subcellular location">
    <subcellularLocation>
        <location evidence="2">Cell membrane</location>
        <topology evidence="2">Multi-pass membrane protein</topology>
    </subcellularLocation>
</comment>
<feature type="transmembrane region" description="Helical" evidence="15">
    <location>
        <begin position="169"/>
        <end position="195"/>
    </location>
</feature>
<evidence type="ECO:0000256" key="3">
    <source>
        <dbReference type="ARBA" id="ARBA00012438"/>
    </source>
</evidence>
<gene>
    <name evidence="17" type="ORF">SAMN02745132_04020</name>
</gene>
<dbReference type="PANTHER" id="PTHR45528:SF1">
    <property type="entry name" value="SENSOR HISTIDINE KINASE CPXA"/>
    <property type="match status" value="1"/>
</dbReference>
<keyword evidence="7 15" id="KW-0812">Transmembrane</keyword>
<dbReference type="InterPro" id="IPR036890">
    <property type="entry name" value="HATPase_C_sf"/>
</dbReference>
<dbReference type="Pfam" id="PF00512">
    <property type="entry name" value="HisKA"/>
    <property type="match status" value="1"/>
</dbReference>
<keyword evidence="6" id="KW-0808">Transferase</keyword>
<sequence length="549" mass="61642">MAFKHRLLLFTLIWFVVSAALLTTISVRVWEDNELRTQQSLHRDLAVHMRDDNPLMVGDDYSPKALSSIFHTLMLLGPDFEIYFLDPNGHIMTSGPPIENVQQTQIDTTPIKQFLDGKPFPILGQDPLNLGREKVFSAARIEDDDGVAGYLYVVIDSQQRVALADPQSLLQYVPVVAGALIVILLFAVVVYRMVYRQIISPGRGMVKQIEDAALSEFRITPPLKFDAAELQDMAAQYRRMMAVIQQQFIQLRVQEAQRREHLVQLSHDLKTPLANILGYLETWRIQHKEGQGMIDTAYHNALRLQQHLKDQLEAARSPSAKVVLSYREMDAKELLMEVKKRFELPLCQKQIDMAIVSEADMTVMADEQLINRVFDNLIENAVRHSPVKSIIQVKATRKGISRVTIRVENAIDTESASGALGMGTKIVEAILSLHQSTLNIELVEGNQFAAEFELSCIAHPTARIHSVPQQWEDDSPAITSTLPHVHVQDAQQKALSGEDLSDSLHVFPQDKGEKKGDNLPSFNALGEASKQTPEDDPHVSSSETKKEGR</sequence>
<dbReference type="EC" id="2.7.13.3" evidence="3"/>
<dbReference type="OrthoDB" id="9804645at2"/>
<dbReference type="Proteomes" id="UP000190162">
    <property type="component" value="Unassembled WGS sequence"/>
</dbReference>
<keyword evidence="5" id="KW-0597">Phosphoprotein</keyword>
<keyword evidence="4" id="KW-1003">Cell membrane</keyword>
<keyword evidence="10" id="KW-0067">ATP-binding</keyword>
<evidence type="ECO:0000256" key="5">
    <source>
        <dbReference type="ARBA" id="ARBA00022553"/>
    </source>
</evidence>
<dbReference type="SUPFAM" id="SSF47384">
    <property type="entry name" value="Homodimeric domain of signal transducing histidine kinase"/>
    <property type="match status" value="1"/>
</dbReference>
<keyword evidence="8" id="KW-0547">Nucleotide-binding</keyword>
<dbReference type="PANTHER" id="PTHR45528">
    <property type="entry name" value="SENSOR HISTIDINE KINASE CPXA"/>
    <property type="match status" value="1"/>
</dbReference>
<dbReference type="Gene3D" id="3.30.565.10">
    <property type="entry name" value="Histidine kinase-like ATPase, C-terminal domain"/>
    <property type="match status" value="1"/>
</dbReference>
<reference evidence="18" key="1">
    <citation type="submission" date="2017-02" db="EMBL/GenBank/DDBJ databases">
        <authorList>
            <person name="Varghese N."/>
            <person name="Submissions S."/>
        </authorList>
    </citation>
    <scope>NUCLEOTIDE SEQUENCE [LARGE SCALE GENOMIC DNA]</scope>
    <source>
        <strain evidence="18">DSM 22720</strain>
    </source>
</reference>
<proteinExistence type="predicted"/>
<keyword evidence="9 17" id="KW-0418">Kinase</keyword>
<dbReference type="SMART" id="SM00387">
    <property type="entry name" value="HATPase_c"/>
    <property type="match status" value="1"/>
</dbReference>
<dbReference type="AlphaFoldDB" id="A0A1T4VLS5"/>
<dbReference type="InterPro" id="IPR003661">
    <property type="entry name" value="HisK_dim/P_dom"/>
</dbReference>
<dbReference type="GO" id="GO:0005886">
    <property type="term" value="C:plasma membrane"/>
    <property type="evidence" value="ECO:0007669"/>
    <property type="project" value="UniProtKB-SubCell"/>
</dbReference>
<dbReference type="InterPro" id="IPR036097">
    <property type="entry name" value="HisK_dim/P_sf"/>
</dbReference>